<comment type="caution">
    <text evidence="1">The sequence shown here is derived from an EMBL/GenBank/DDBJ whole genome shotgun (WGS) entry which is preliminary data.</text>
</comment>
<reference evidence="1 2" key="1">
    <citation type="submission" date="2017-03" db="EMBL/GenBank/DDBJ databases">
        <title>Genomes of endolithic fungi from Antarctica.</title>
        <authorList>
            <person name="Coleine C."/>
            <person name="Masonjones S."/>
            <person name="Stajich J.E."/>
        </authorList>
    </citation>
    <scope>NUCLEOTIDE SEQUENCE [LARGE SCALE GENOMIC DNA]</scope>
    <source>
        <strain evidence="1 2">CCFEE 5187</strain>
    </source>
</reference>
<sequence length="146" mass="15504">MLAVLGLFNALHPSEVTALLRKRAGVQGGVGPYAMTPPLRTILAVSALATTATASTFSLLSRNSRSVPLPPSDPLFASSSFRNYNPDKNPTTRDLCVRRVPLGRIRAELLEGEGRLDEAFCQGVWGGWGRVGFAFADVECVGSVSG</sequence>
<dbReference type="OrthoDB" id="4436466at2759"/>
<accession>A0A4V5NH41</accession>
<protein>
    <submittedName>
        <fullName evidence="1">Uncharacterized protein</fullName>
    </submittedName>
</protein>
<dbReference type="AlphaFoldDB" id="A0A4V5NH41"/>
<evidence type="ECO:0000313" key="2">
    <source>
        <dbReference type="Proteomes" id="UP000308768"/>
    </source>
</evidence>
<gene>
    <name evidence="1" type="ORF">B0A49_03050</name>
</gene>
<evidence type="ECO:0000313" key="1">
    <source>
        <dbReference type="EMBL" id="TKA68459.1"/>
    </source>
</evidence>
<proteinExistence type="predicted"/>
<name>A0A4V5NH41_9PEZI</name>
<keyword evidence="2" id="KW-1185">Reference proteome</keyword>
<dbReference type="STRING" id="331657.A0A4V5NH41"/>
<dbReference type="EMBL" id="NAJN01000816">
    <property type="protein sequence ID" value="TKA68459.1"/>
    <property type="molecule type" value="Genomic_DNA"/>
</dbReference>
<dbReference type="Proteomes" id="UP000308768">
    <property type="component" value="Unassembled WGS sequence"/>
</dbReference>
<organism evidence="1 2">
    <name type="scientific">Cryomyces minteri</name>
    <dbReference type="NCBI Taxonomy" id="331657"/>
    <lineage>
        <taxon>Eukaryota</taxon>
        <taxon>Fungi</taxon>
        <taxon>Dikarya</taxon>
        <taxon>Ascomycota</taxon>
        <taxon>Pezizomycotina</taxon>
        <taxon>Dothideomycetes</taxon>
        <taxon>Dothideomycetes incertae sedis</taxon>
        <taxon>Cryomyces</taxon>
    </lineage>
</organism>